<dbReference type="EMBL" id="PEZK01000030">
    <property type="protein sequence ID" value="PIU02081.1"/>
    <property type="molecule type" value="Genomic_DNA"/>
</dbReference>
<proteinExistence type="predicted"/>
<sequence length="107" mass="11663">MIDLGQNFWLKDKTPIGQSSTYQSLGAFISAVLPNVYVVAGIILFFLMIFGGITYIKNAGSGDEEGIKKGQQALTAALIGFLIIFLSYWIIQLIEIITGLKIFGSNL</sequence>
<accession>A0A2M6XAP5</accession>
<keyword evidence="1" id="KW-0472">Membrane</keyword>
<keyword evidence="1" id="KW-1133">Transmembrane helix</keyword>
<organism evidence="2 3">
    <name type="scientific">Candidatus Shapirobacteria bacterium CG09_land_8_20_14_0_10_49_15</name>
    <dbReference type="NCBI Taxonomy" id="1974482"/>
    <lineage>
        <taxon>Bacteria</taxon>
        <taxon>Candidatus Shapironibacteriota</taxon>
    </lineage>
</organism>
<comment type="caution">
    <text evidence="2">The sequence shown here is derived from an EMBL/GenBank/DDBJ whole genome shotgun (WGS) entry which is preliminary data.</text>
</comment>
<reference evidence="3" key="1">
    <citation type="submission" date="2017-09" db="EMBL/GenBank/DDBJ databases">
        <title>Depth-based differentiation of microbial function through sediment-hosted aquifers and enrichment of novel symbionts in the deep terrestrial subsurface.</title>
        <authorList>
            <person name="Probst A.J."/>
            <person name="Ladd B."/>
            <person name="Jarett J.K."/>
            <person name="Geller-Mcgrath D.E."/>
            <person name="Sieber C.M.K."/>
            <person name="Emerson J.B."/>
            <person name="Anantharaman K."/>
            <person name="Thomas B.C."/>
            <person name="Malmstrom R."/>
            <person name="Stieglmeier M."/>
            <person name="Klingl A."/>
            <person name="Woyke T."/>
            <person name="Ryan C.M."/>
            <person name="Banfield J.F."/>
        </authorList>
    </citation>
    <scope>NUCLEOTIDE SEQUENCE [LARGE SCALE GENOMIC DNA]</scope>
</reference>
<feature type="transmembrane region" description="Helical" evidence="1">
    <location>
        <begin position="36"/>
        <end position="56"/>
    </location>
</feature>
<dbReference type="Proteomes" id="UP000231214">
    <property type="component" value="Unassembled WGS sequence"/>
</dbReference>
<gene>
    <name evidence="2" type="ORF">COT66_02070</name>
</gene>
<name>A0A2M6XAP5_9BACT</name>
<protein>
    <submittedName>
        <fullName evidence="2">Uncharacterized protein</fullName>
    </submittedName>
</protein>
<feature type="transmembrane region" description="Helical" evidence="1">
    <location>
        <begin position="77"/>
        <end position="103"/>
    </location>
</feature>
<dbReference type="AlphaFoldDB" id="A0A2M6XAP5"/>
<keyword evidence="1" id="KW-0812">Transmembrane</keyword>
<evidence type="ECO:0000313" key="2">
    <source>
        <dbReference type="EMBL" id="PIU02081.1"/>
    </source>
</evidence>
<evidence type="ECO:0000256" key="1">
    <source>
        <dbReference type="SAM" id="Phobius"/>
    </source>
</evidence>
<evidence type="ECO:0000313" key="3">
    <source>
        <dbReference type="Proteomes" id="UP000231214"/>
    </source>
</evidence>